<sequence length="166" mass="19491">MIRRAIELRPAVEIYQFRLRSTTTYNHADLLRTDDWRELTYVRDVLERFKILTKVFGGPRSVFGEVLPAAIDLLTHLHHQLYKYGYGESIHEFTGPDSIPPALDFFDRIEERREFASFSAIQKSISFAIKNLVRHIKLLEQSPAYWAAAVLHPRIRARWIELNLEP</sequence>
<dbReference type="InterPro" id="IPR012337">
    <property type="entry name" value="RNaseH-like_sf"/>
</dbReference>
<evidence type="ECO:0000313" key="2">
    <source>
        <dbReference type="Proteomes" id="UP001174936"/>
    </source>
</evidence>
<proteinExistence type="predicted"/>
<dbReference type="AlphaFoldDB" id="A0AA39YML5"/>
<accession>A0AA39YML5</accession>
<evidence type="ECO:0000313" key="1">
    <source>
        <dbReference type="EMBL" id="KAK0655319.1"/>
    </source>
</evidence>
<protein>
    <submittedName>
        <fullName evidence="1">Uncharacterized protein</fullName>
    </submittedName>
</protein>
<name>A0AA39YML5_9PEZI</name>
<dbReference type="SUPFAM" id="SSF53098">
    <property type="entry name" value="Ribonuclease H-like"/>
    <property type="match status" value="1"/>
</dbReference>
<organism evidence="1 2">
    <name type="scientific">Cercophora newfieldiana</name>
    <dbReference type="NCBI Taxonomy" id="92897"/>
    <lineage>
        <taxon>Eukaryota</taxon>
        <taxon>Fungi</taxon>
        <taxon>Dikarya</taxon>
        <taxon>Ascomycota</taxon>
        <taxon>Pezizomycotina</taxon>
        <taxon>Sordariomycetes</taxon>
        <taxon>Sordariomycetidae</taxon>
        <taxon>Sordariales</taxon>
        <taxon>Lasiosphaeriaceae</taxon>
        <taxon>Cercophora</taxon>
    </lineage>
</organism>
<dbReference type="Proteomes" id="UP001174936">
    <property type="component" value="Unassembled WGS sequence"/>
</dbReference>
<dbReference type="EMBL" id="JAULSV010000001">
    <property type="protein sequence ID" value="KAK0655319.1"/>
    <property type="molecule type" value="Genomic_DNA"/>
</dbReference>
<comment type="caution">
    <text evidence="1">The sequence shown here is derived from an EMBL/GenBank/DDBJ whole genome shotgun (WGS) entry which is preliminary data.</text>
</comment>
<gene>
    <name evidence="1" type="ORF">B0T16DRAFT_341506</name>
</gene>
<reference evidence="1" key="1">
    <citation type="submission" date="2023-06" db="EMBL/GenBank/DDBJ databases">
        <title>Genome-scale phylogeny and comparative genomics of the fungal order Sordariales.</title>
        <authorList>
            <consortium name="Lawrence Berkeley National Laboratory"/>
            <person name="Hensen N."/>
            <person name="Bonometti L."/>
            <person name="Westerberg I."/>
            <person name="Brannstrom I.O."/>
            <person name="Guillou S."/>
            <person name="Cros-Aarteil S."/>
            <person name="Calhoun S."/>
            <person name="Haridas S."/>
            <person name="Kuo A."/>
            <person name="Mondo S."/>
            <person name="Pangilinan J."/>
            <person name="Riley R."/>
            <person name="Labutti K."/>
            <person name="Andreopoulos B."/>
            <person name="Lipzen A."/>
            <person name="Chen C."/>
            <person name="Yanf M."/>
            <person name="Daum C."/>
            <person name="Ng V."/>
            <person name="Clum A."/>
            <person name="Steindorff A."/>
            <person name="Ohm R."/>
            <person name="Martin F."/>
            <person name="Silar P."/>
            <person name="Natvig D."/>
            <person name="Lalanne C."/>
            <person name="Gautier V."/>
            <person name="Ament-Velasquez S.L."/>
            <person name="Kruys A."/>
            <person name="Hutchinson M.I."/>
            <person name="Powell A.J."/>
            <person name="Barry K."/>
            <person name="Miller A.N."/>
            <person name="Grigoriev I.V."/>
            <person name="Debuchy R."/>
            <person name="Gladieux P."/>
            <person name="Thoren M.H."/>
            <person name="Johannesson H."/>
        </authorList>
    </citation>
    <scope>NUCLEOTIDE SEQUENCE</scope>
    <source>
        <strain evidence="1">SMH2532-1</strain>
    </source>
</reference>
<keyword evidence="2" id="KW-1185">Reference proteome</keyword>
<feature type="non-terminal residue" evidence="1">
    <location>
        <position position="166"/>
    </location>
</feature>